<accession>A0A9D4KXA9</accession>
<name>A0A9D4KXA9_DREPO</name>
<evidence type="ECO:0000313" key="2">
    <source>
        <dbReference type="Proteomes" id="UP000828390"/>
    </source>
</evidence>
<reference evidence="1" key="2">
    <citation type="submission" date="2020-11" db="EMBL/GenBank/DDBJ databases">
        <authorList>
            <person name="McCartney M.A."/>
            <person name="Auch B."/>
            <person name="Kono T."/>
            <person name="Mallez S."/>
            <person name="Becker A."/>
            <person name="Gohl D.M."/>
            <person name="Silverstein K.A.T."/>
            <person name="Koren S."/>
            <person name="Bechman K.B."/>
            <person name="Herman A."/>
            <person name="Abrahante J.E."/>
            <person name="Garbe J."/>
        </authorList>
    </citation>
    <scope>NUCLEOTIDE SEQUENCE</scope>
    <source>
        <strain evidence="1">Duluth1</strain>
        <tissue evidence="1">Whole animal</tissue>
    </source>
</reference>
<sequence>MGPPPLEIEMLCDGHGESQGRNCSLKVLRFWRFRRVLDDLHQPVIDVKTSHNMP</sequence>
<keyword evidence="2" id="KW-1185">Reference proteome</keyword>
<dbReference type="EMBL" id="JAIWYP010000003">
    <property type="protein sequence ID" value="KAH3847279.1"/>
    <property type="molecule type" value="Genomic_DNA"/>
</dbReference>
<dbReference type="Proteomes" id="UP000828390">
    <property type="component" value="Unassembled WGS sequence"/>
</dbReference>
<protein>
    <submittedName>
        <fullName evidence="1">Uncharacterized protein</fullName>
    </submittedName>
</protein>
<proteinExistence type="predicted"/>
<gene>
    <name evidence="1" type="ORF">DPMN_089598</name>
</gene>
<comment type="caution">
    <text evidence="1">The sequence shown here is derived from an EMBL/GenBank/DDBJ whole genome shotgun (WGS) entry which is preliminary data.</text>
</comment>
<evidence type="ECO:0000313" key="1">
    <source>
        <dbReference type="EMBL" id="KAH3847279.1"/>
    </source>
</evidence>
<dbReference type="AlphaFoldDB" id="A0A9D4KXA9"/>
<reference evidence="1" key="1">
    <citation type="journal article" date="2019" name="bioRxiv">
        <title>The Genome of the Zebra Mussel, Dreissena polymorpha: A Resource for Invasive Species Research.</title>
        <authorList>
            <person name="McCartney M.A."/>
            <person name="Auch B."/>
            <person name="Kono T."/>
            <person name="Mallez S."/>
            <person name="Zhang Y."/>
            <person name="Obille A."/>
            <person name="Becker A."/>
            <person name="Abrahante J.E."/>
            <person name="Garbe J."/>
            <person name="Badalamenti J.P."/>
            <person name="Herman A."/>
            <person name="Mangelson H."/>
            <person name="Liachko I."/>
            <person name="Sullivan S."/>
            <person name="Sone E.D."/>
            <person name="Koren S."/>
            <person name="Silverstein K.A.T."/>
            <person name="Beckman K.B."/>
            <person name="Gohl D.M."/>
        </authorList>
    </citation>
    <scope>NUCLEOTIDE SEQUENCE</scope>
    <source>
        <strain evidence="1">Duluth1</strain>
        <tissue evidence="1">Whole animal</tissue>
    </source>
</reference>
<organism evidence="1 2">
    <name type="scientific">Dreissena polymorpha</name>
    <name type="common">Zebra mussel</name>
    <name type="synonym">Mytilus polymorpha</name>
    <dbReference type="NCBI Taxonomy" id="45954"/>
    <lineage>
        <taxon>Eukaryota</taxon>
        <taxon>Metazoa</taxon>
        <taxon>Spiralia</taxon>
        <taxon>Lophotrochozoa</taxon>
        <taxon>Mollusca</taxon>
        <taxon>Bivalvia</taxon>
        <taxon>Autobranchia</taxon>
        <taxon>Heteroconchia</taxon>
        <taxon>Euheterodonta</taxon>
        <taxon>Imparidentia</taxon>
        <taxon>Neoheterodontei</taxon>
        <taxon>Myida</taxon>
        <taxon>Dreissenoidea</taxon>
        <taxon>Dreissenidae</taxon>
        <taxon>Dreissena</taxon>
    </lineage>
</organism>